<comment type="caution">
    <text evidence="2">The sequence shown here is derived from an EMBL/GenBank/DDBJ whole genome shotgun (WGS) entry which is preliminary data.</text>
</comment>
<name>A0ABX1VTD7_9FIRM</name>
<organism evidence="2 3">
    <name type="scientific">Lacrimispora defluvii</name>
    <dbReference type="NCBI Taxonomy" id="2719233"/>
    <lineage>
        <taxon>Bacteria</taxon>
        <taxon>Bacillati</taxon>
        <taxon>Bacillota</taxon>
        <taxon>Clostridia</taxon>
        <taxon>Lachnospirales</taxon>
        <taxon>Lachnospiraceae</taxon>
        <taxon>Lacrimispora</taxon>
    </lineage>
</organism>
<keyword evidence="3" id="KW-1185">Reference proteome</keyword>
<dbReference type="RefSeq" id="WP_170822434.1">
    <property type="nucleotide sequence ID" value="NZ_JAAOXG010000033.1"/>
</dbReference>
<evidence type="ECO:0000256" key="1">
    <source>
        <dbReference type="SAM" id="Phobius"/>
    </source>
</evidence>
<keyword evidence="1" id="KW-1133">Transmembrane helix</keyword>
<gene>
    <name evidence="2" type="ORF">G9470_16030</name>
</gene>
<reference evidence="2 3" key="1">
    <citation type="submission" date="2020-03" db="EMBL/GenBank/DDBJ databases">
        <title>Genome Sequence of industrial isolate, B5A.</title>
        <authorList>
            <person name="Sharma S."/>
            <person name="Patil P.B."/>
            <person name="Korpole S."/>
        </authorList>
    </citation>
    <scope>NUCLEOTIDE SEQUENCE [LARGE SCALE GENOMIC DNA]</scope>
    <source>
        <strain evidence="2 3">PI-S10-B5A</strain>
    </source>
</reference>
<proteinExistence type="predicted"/>
<dbReference type="Pfam" id="PF12666">
    <property type="entry name" value="PrgI"/>
    <property type="match status" value="1"/>
</dbReference>
<dbReference type="EMBL" id="JAAOXG010000033">
    <property type="protein sequence ID" value="NNJ31290.1"/>
    <property type="molecule type" value="Genomic_DNA"/>
</dbReference>
<sequence length="129" mass="14722">MAASYISVPRDLTKIKSKVMFNLTKRQLICFSVAALIGVPSFFLLKQIGSTSMAAMGMMVVMMPLFFLAMYEKNGQPLEVIMGHFIQANFIRPKIRPYQTNNYYAALMRQAQLEKEVESIVRCSKENVR</sequence>
<evidence type="ECO:0000313" key="3">
    <source>
        <dbReference type="Proteomes" id="UP000539052"/>
    </source>
</evidence>
<dbReference type="InterPro" id="IPR024414">
    <property type="entry name" value="Uncharacterised_PrgI"/>
</dbReference>
<protein>
    <submittedName>
        <fullName evidence="2">PrgI family protein</fullName>
    </submittedName>
</protein>
<dbReference type="Proteomes" id="UP000539052">
    <property type="component" value="Unassembled WGS sequence"/>
</dbReference>
<accession>A0ABX1VTD7</accession>
<feature type="transmembrane region" description="Helical" evidence="1">
    <location>
        <begin position="51"/>
        <end position="71"/>
    </location>
</feature>
<feature type="transmembrane region" description="Helical" evidence="1">
    <location>
        <begin position="28"/>
        <end position="45"/>
    </location>
</feature>
<keyword evidence="1" id="KW-0812">Transmembrane</keyword>
<evidence type="ECO:0000313" key="2">
    <source>
        <dbReference type="EMBL" id="NNJ31290.1"/>
    </source>
</evidence>
<keyword evidence="1" id="KW-0472">Membrane</keyword>